<dbReference type="EMBL" id="BACD03000006">
    <property type="protein sequence ID" value="GAO46887.1"/>
    <property type="molecule type" value="Genomic_DNA"/>
</dbReference>
<feature type="region of interest" description="Disordered" evidence="1">
    <location>
        <begin position="585"/>
        <end position="653"/>
    </location>
</feature>
<protein>
    <recommendedName>
        <fullName evidence="2">Arrestin C-terminal-like domain-containing protein</fullName>
    </recommendedName>
</protein>
<evidence type="ECO:0000256" key="1">
    <source>
        <dbReference type="SAM" id="MobiDB-lite"/>
    </source>
</evidence>
<dbReference type="STRING" id="698492.A0A0E9NAK1"/>
<dbReference type="AlphaFoldDB" id="A0A0E9NAK1"/>
<name>A0A0E9NAK1_SAICN</name>
<sequence>MTVAVGSAHLYFASPLGGAATSFSAQPEAVPSLTGYHSRCLTDRHAVACQLPPYTIQPPVIRVCSLLRAHSHSHIASLFDIRIDSTERDVIVFRGPPGESAGVLLKGTVVLSLLETTSIRSITLKFYGRARVMWNETYITSSRAQSTRVQKQENTVYEHEWSFLPFGKHSHTIGKGNYEYPFEVVLPGDLPESIEGMEGGHIIYKMKAVVERGGFTAANLVKKKHIRVIRTLSPAALELSQTMLVENTWPNKIDYSISIPSKAVVIGSVIPINITLVPLIKGLNIGKISVTLKEYYTLNAAHGLHGLPASKSDVRTVQSMRIDELPTGQDQWEVNEAMILPKSLSQCTQDCDSDYIKVRHKLKFTVSLNNPDGHVSELRAALPVMLMISPRTHEDGTIPDEASGSYTDSNGFTHDENALPSYDLHMYDRLWDGISYTGVNTPMTSGFATPANRSRRSSIDLNDASGSGFGPGNSASQQMQLMAGLTALAERQARGISPRPINVHDAPSHYSVPATPLHPPEGMEGSQGPHDHSAPPGDYFSPRIGSSAAISDGARTPAVDMPEQSLEDLSKVPSYDSALRVNTLTLEPSTADLPTYEDSSRPPSRTGSQAEITPAVTPPRGLQRPPPTHTRSHISRTSSSLALRMLHGKRREH</sequence>
<feature type="region of interest" description="Disordered" evidence="1">
    <location>
        <begin position="498"/>
        <end position="572"/>
    </location>
</feature>
<dbReference type="Gene3D" id="2.60.40.640">
    <property type="match status" value="2"/>
</dbReference>
<proteinExistence type="predicted"/>
<accession>A0A0E9NAK1</accession>
<dbReference type="Proteomes" id="UP000033140">
    <property type="component" value="Unassembled WGS sequence"/>
</dbReference>
<reference evidence="3 4" key="3">
    <citation type="journal article" date="2015" name="Genome Announc.">
        <title>Draft Genome Sequence of the Archiascomycetous Yeast Saitoella complicata.</title>
        <authorList>
            <person name="Yamauchi K."/>
            <person name="Kondo S."/>
            <person name="Hamamoto M."/>
            <person name="Takahashi Y."/>
            <person name="Ogura Y."/>
            <person name="Hayashi T."/>
            <person name="Nishida H."/>
        </authorList>
    </citation>
    <scope>NUCLEOTIDE SEQUENCE [LARGE SCALE GENOMIC DNA]</scope>
    <source>
        <strain evidence="3 4">NRRL Y-17804</strain>
    </source>
</reference>
<dbReference type="Pfam" id="PF02752">
    <property type="entry name" value="Arrestin_C"/>
    <property type="match status" value="1"/>
</dbReference>
<feature type="compositionally biased region" description="Polar residues" evidence="1">
    <location>
        <begin position="601"/>
        <end position="611"/>
    </location>
</feature>
<gene>
    <name evidence="3" type="ORF">G7K_1105-t1</name>
</gene>
<keyword evidence="4" id="KW-1185">Reference proteome</keyword>
<dbReference type="OMA" id="GMATPFH"/>
<dbReference type="GO" id="GO:0030674">
    <property type="term" value="F:protein-macromolecule adaptor activity"/>
    <property type="evidence" value="ECO:0007669"/>
    <property type="project" value="TreeGrafter"/>
</dbReference>
<feature type="region of interest" description="Disordered" evidence="1">
    <location>
        <begin position="446"/>
        <end position="477"/>
    </location>
</feature>
<evidence type="ECO:0000313" key="3">
    <source>
        <dbReference type="EMBL" id="GAO46887.1"/>
    </source>
</evidence>
<reference evidence="3 4" key="2">
    <citation type="journal article" date="2014" name="J. Gen. Appl. Microbiol.">
        <title>The early diverging ascomycetous budding yeast Saitoella complicata has three histone deacetylases belonging to the Clr6, Hos2, and Rpd3 lineages.</title>
        <authorList>
            <person name="Nishida H."/>
            <person name="Matsumoto T."/>
            <person name="Kondo S."/>
            <person name="Hamamoto M."/>
            <person name="Yoshikawa H."/>
        </authorList>
    </citation>
    <scope>NUCLEOTIDE SEQUENCE [LARGE SCALE GENOMIC DNA]</scope>
    <source>
        <strain evidence="3 4">NRRL Y-17804</strain>
    </source>
</reference>
<dbReference type="SMART" id="SM01017">
    <property type="entry name" value="Arrestin_C"/>
    <property type="match status" value="1"/>
</dbReference>
<dbReference type="PANTHER" id="PTHR11188">
    <property type="entry name" value="ARRESTIN DOMAIN CONTAINING PROTEIN"/>
    <property type="match status" value="1"/>
</dbReference>
<feature type="domain" description="Arrestin C-terminal-like" evidence="2">
    <location>
        <begin position="249"/>
        <end position="391"/>
    </location>
</feature>
<dbReference type="PANTHER" id="PTHR11188:SF17">
    <property type="entry name" value="FI21816P1"/>
    <property type="match status" value="1"/>
</dbReference>
<dbReference type="InterPro" id="IPR011022">
    <property type="entry name" value="Arrestin_C-like"/>
</dbReference>
<dbReference type="GO" id="GO:0031625">
    <property type="term" value="F:ubiquitin protein ligase binding"/>
    <property type="evidence" value="ECO:0007669"/>
    <property type="project" value="TreeGrafter"/>
</dbReference>
<organism evidence="3 4">
    <name type="scientific">Saitoella complicata (strain BCRC 22490 / CBS 7301 / JCM 7358 / NBRC 10748 / NRRL Y-17804)</name>
    <dbReference type="NCBI Taxonomy" id="698492"/>
    <lineage>
        <taxon>Eukaryota</taxon>
        <taxon>Fungi</taxon>
        <taxon>Dikarya</taxon>
        <taxon>Ascomycota</taxon>
        <taxon>Taphrinomycotina</taxon>
        <taxon>Taphrinomycotina incertae sedis</taxon>
        <taxon>Saitoella</taxon>
    </lineage>
</organism>
<dbReference type="GO" id="GO:0070086">
    <property type="term" value="P:ubiquitin-dependent endocytosis"/>
    <property type="evidence" value="ECO:0007669"/>
    <property type="project" value="TreeGrafter"/>
</dbReference>
<dbReference type="GO" id="GO:0005886">
    <property type="term" value="C:plasma membrane"/>
    <property type="evidence" value="ECO:0007669"/>
    <property type="project" value="TreeGrafter"/>
</dbReference>
<dbReference type="InterPro" id="IPR014756">
    <property type="entry name" value="Ig_E-set"/>
</dbReference>
<dbReference type="InterPro" id="IPR014752">
    <property type="entry name" value="Arrestin-like_C"/>
</dbReference>
<dbReference type="InterPro" id="IPR011021">
    <property type="entry name" value="Arrestin-like_N"/>
</dbReference>
<reference evidence="3 4" key="1">
    <citation type="journal article" date="2011" name="J. Gen. Appl. Microbiol.">
        <title>Draft genome sequencing of the enigmatic yeast Saitoella complicata.</title>
        <authorList>
            <person name="Nishida H."/>
            <person name="Hamamoto M."/>
            <person name="Sugiyama J."/>
        </authorList>
    </citation>
    <scope>NUCLEOTIDE SEQUENCE [LARGE SCALE GENOMIC DNA]</scope>
    <source>
        <strain evidence="3 4">NRRL Y-17804</strain>
    </source>
</reference>
<dbReference type="Pfam" id="PF00339">
    <property type="entry name" value="Arrestin_N"/>
    <property type="match status" value="1"/>
</dbReference>
<comment type="caution">
    <text evidence="3">The sequence shown here is derived from an EMBL/GenBank/DDBJ whole genome shotgun (WGS) entry which is preliminary data.</text>
</comment>
<dbReference type="InterPro" id="IPR050357">
    <property type="entry name" value="Arrestin_domain-protein"/>
</dbReference>
<evidence type="ECO:0000313" key="4">
    <source>
        <dbReference type="Proteomes" id="UP000033140"/>
    </source>
</evidence>
<dbReference type="GO" id="GO:0005829">
    <property type="term" value="C:cytosol"/>
    <property type="evidence" value="ECO:0007669"/>
    <property type="project" value="TreeGrafter"/>
</dbReference>
<evidence type="ECO:0000259" key="2">
    <source>
        <dbReference type="SMART" id="SM01017"/>
    </source>
</evidence>
<dbReference type="SUPFAM" id="SSF81296">
    <property type="entry name" value="E set domains"/>
    <property type="match status" value="1"/>
</dbReference>